<comment type="caution">
    <text evidence="1">The sequence shown here is derived from an EMBL/GenBank/DDBJ whole genome shotgun (WGS) entry which is preliminary data.</text>
</comment>
<evidence type="ECO:0000313" key="2">
    <source>
        <dbReference type="Proteomes" id="UP000696184"/>
    </source>
</evidence>
<proteinExistence type="predicted"/>
<name>A0ABS0U1L4_9GAMM</name>
<dbReference type="RefSeq" id="WP_198688564.1">
    <property type="nucleotide sequence ID" value="NZ_CAWPUD010000017.1"/>
</dbReference>
<dbReference type="Pfam" id="PF20138">
    <property type="entry name" value="DUF6528"/>
    <property type="match status" value="1"/>
</dbReference>
<dbReference type="Proteomes" id="UP000696184">
    <property type="component" value="Unassembled WGS sequence"/>
</dbReference>
<accession>A0ABS0U1L4</accession>
<organism evidence="1 2">
    <name type="scientific">Xenorhabdus lircayensis</name>
    <dbReference type="NCBI Taxonomy" id="2763499"/>
    <lineage>
        <taxon>Bacteria</taxon>
        <taxon>Pseudomonadati</taxon>
        <taxon>Pseudomonadota</taxon>
        <taxon>Gammaproteobacteria</taxon>
        <taxon>Enterobacterales</taxon>
        <taxon>Morganellaceae</taxon>
        <taxon>Xenorhabdus</taxon>
    </lineage>
</organism>
<protein>
    <submittedName>
        <fullName evidence="1">Uncharacterized protein</fullName>
    </submittedName>
</protein>
<gene>
    <name evidence="1" type="ORF">H8A87_03260</name>
</gene>
<sequence>MNKNNNDYKYLIIGNQGVNKIQIFKFILTSQKVMIENNDLIWESPETKFMAEVKPVIYRGKKSVMSITENGVIIYALTNNKEVLFHKEISGYKTNIHSALPLPDGNVVIADSKGWVGLLLHEGDNVKQNSGDTQWSALTYAHSVVYDHTNKKIYAGGYTSINKYSYHVISGKAKLKLEATYDIKDYYLRCKEYNFCNEDPIWEDGIHDMYQVYGEQSHLFFLSTGERVFLFDLSKLNDLNSDKITLDKFNPFYEIDSKKSREIMPVAKKEKIILKKGGVKSISGNIDEKKFFVIAHSAPWFTDKVSYPYLGNKLIYSTNIKDTIDFDLTDKNKIEFDTSLNMFFYKARLIDENWIDFSC</sequence>
<dbReference type="EMBL" id="JACOII010000020">
    <property type="protein sequence ID" value="MBI6547767.1"/>
    <property type="molecule type" value="Genomic_DNA"/>
</dbReference>
<dbReference type="InterPro" id="IPR045383">
    <property type="entry name" value="DUF6528"/>
</dbReference>
<keyword evidence="2" id="KW-1185">Reference proteome</keyword>
<evidence type="ECO:0000313" key="1">
    <source>
        <dbReference type="EMBL" id="MBI6547767.1"/>
    </source>
</evidence>
<reference evidence="1 2" key="1">
    <citation type="submission" date="2020-08" db="EMBL/GenBank/DDBJ databases">
        <title>Description of Xenorhabdus lircayensis sp. nov., the symbiotic bacterium associated with the entomopathogenic nematode Steirnernema unicornum.</title>
        <authorList>
            <person name="Castaneda-Alvarez C."/>
            <person name="Prodan S."/>
            <person name="Zamorano A."/>
            <person name="San-Blas E."/>
            <person name="Aballay E."/>
        </authorList>
    </citation>
    <scope>NUCLEOTIDE SEQUENCE [LARGE SCALE GENOMIC DNA]</scope>
    <source>
        <strain evidence="1 2">VLS</strain>
    </source>
</reference>